<feature type="transmembrane region" description="Helical" evidence="1">
    <location>
        <begin position="12"/>
        <end position="32"/>
    </location>
</feature>
<feature type="transmembrane region" description="Helical" evidence="1">
    <location>
        <begin position="135"/>
        <end position="155"/>
    </location>
</feature>
<protein>
    <submittedName>
        <fullName evidence="3">PepSY domain-containing protein</fullName>
    </submittedName>
</protein>
<dbReference type="PANTHER" id="PTHR34219">
    <property type="entry name" value="IRON-REGULATED INNER MEMBRANE PROTEIN-RELATED"/>
    <property type="match status" value="1"/>
</dbReference>
<reference evidence="3 4" key="1">
    <citation type="submission" date="2018-08" db="EMBL/GenBank/DDBJ databases">
        <title>Fibrisoma montanum sp. nov., isolated from Danxia mountain soil.</title>
        <authorList>
            <person name="Huang Y."/>
        </authorList>
    </citation>
    <scope>NUCLEOTIDE SEQUENCE [LARGE SCALE GENOMIC DNA]</scope>
    <source>
        <strain evidence="3 4">HYT19</strain>
    </source>
</reference>
<accession>A0A418M0E6</accession>
<comment type="caution">
    <text evidence="3">The sequence shown here is derived from an EMBL/GenBank/DDBJ whole genome shotgun (WGS) entry which is preliminary data.</text>
</comment>
<keyword evidence="4" id="KW-1185">Reference proteome</keyword>
<evidence type="ECO:0000256" key="1">
    <source>
        <dbReference type="SAM" id="Phobius"/>
    </source>
</evidence>
<proteinExistence type="predicted"/>
<dbReference type="OrthoDB" id="111691at2"/>
<name>A0A418M0E6_9BACT</name>
<keyword evidence="1" id="KW-0812">Transmembrane</keyword>
<dbReference type="Pfam" id="PF03929">
    <property type="entry name" value="PepSY_TM"/>
    <property type="match status" value="1"/>
</dbReference>
<feature type="transmembrane region" description="Helical" evidence="1">
    <location>
        <begin position="183"/>
        <end position="205"/>
    </location>
</feature>
<keyword evidence="1" id="KW-0472">Membrane</keyword>
<dbReference type="PANTHER" id="PTHR34219:SF3">
    <property type="entry name" value="BLL7967 PROTEIN"/>
    <property type="match status" value="1"/>
</dbReference>
<evidence type="ECO:0000313" key="4">
    <source>
        <dbReference type="Proteomes" id="UP000283523"/>
    </source>
</evidence>
<sequence length="378" mass="43133">MKKLFGKLHLWLGLASGLIVFIISLTGCLYVFEEELQAVVYQKQLFVTPQARPILSMGQVASAVDRAFPDSKLQRIFRRHDPDRSFQVTLKDKRLVSIDPYTGAVLGIRNLKTDFFALVREMHTSLMLGKTGSTIIGYSVLIYLFLLVSGLVLWWPRCKTVLKQRLTIKWNARWRRVNYDWHAVGGFYATWLLLVIAMTGLIWAFDWWENGLYALTGSPARDREKAVSVYQPQGELMSIDKAYAQVLALEPNSFESYVIFPADSVGALRVQVRYDQSALYRKYTIFYFDQYSGARLKGKRYQDFSRGDVARGAAYDLHTGGWLGLPGKILAFLASLFSASLPVSGFLIWWGKRKKQTKSSKTPVERRQAARKLVREVA</sequence>
<dbReference type="Proteomes" id="UP000283523">
    <property type="component" value="Unassembled WGS sequence"/>
</dbReference>
<dbReference type="EMBL" id="QXED01000009">
    <property type="protein sequence ID" value="RIV19064.1"/>
    <property type="molecule type" value="Genomic_DNA"/>
</dbReference>
<organism evidence="3 4">
    <name type="scientific">Fibrisoma montanum</name>
    <dbReference type="NCBI Taxonomy" id="2305895"/>
    <lineage>
        <taxon>Bacteria</taxon>
        <taxon>Pseudomonadati</taxon>
        <taxon>Bacteroidota</taxon>
        <taxon>Cytophagia</taxon>
        <taxon>Cytophagales</taxon>
        <taxon>Spirosomataceae</taxon>
        <taxon>Fibrisoma</taxon>
    </lineage>
</organism>
<dbReference type="PROSITE" id="PS51257">
    <property type="entry name" value="PROKAR_LIPOPROTEIN"/>
    <property type="match status" value="1"/>
</dbReference>
<evidence type="ECO:0000313" key="3">
    <source>
        <dbReference type="EMBL" id="RIV19064.1"/>
    </source>
</evidence>
<dbReference type="InterPro" id="IPR005625">
    <property type="entry name" value="PepSY-ass_TM"/>
</dbReference>
<feature type="domain" description="PepSY" evidence="2">
    <location>
        <begin position="55"/>
        <end position="108"/>
    </location>
</feature>
<dbReference type="Pfam" id="PF03413">
    <property type="entry name" value="PepSY"/>
    <property type="match status" value="1"/>
</dbReference>
<dbReference type="RefSeq" id="WP_119670774.1">
    <property type="nucleotide sequence ID" value="NZ_QXED01000009.1"/>
</dbReference>
<evidence type="ECO:0000259" key="2">
    <source>
        <dbReference type="Pfam" id="PF03413"/>
    </source>
</evidence>
<dbReference type="InterPro" id="IPR025711">
    <property type="entry name" value="PepSY"/>
</dbReference>
<keyword evidence="1" id="KW-1133">Transmembrane helix</keyword>
<feature type="transmembrane region" description="Helical" evidence="1">
    <location>
        <begin position="329"/>
        <end position="351"/>
    </location>
</feature>
<dbReference type="AlphaFoldDB" id="A0A418M0E6"/>
<gene>
    <name evidence="3" type="ORF">DYU11_26585</name>
</gene>